<dbReference type="RefSeq" id="WP_072961236.1">
    <property type="nucleotide sequence ID" value="NZ_FQUH01000016.1"/>
</dbReference>
<evidence type="ECO:0000256" key="1">
    <source>
        <dbReference type="ARBA" id="ARBA00011063"/>
    </source>
</evidence>
<gene>
    <name evidence="8" type="ORF">SAMN02745781_03085</name>
</gene>
<dbReference type="InterPro" id="IPR017867">
    <property type="entry name" value="Tyr_phospatase_low_mol_wt"/>
</dbReference>
<evidence type="ECO:0000256" key="3">
    <source>
        <dbReference type="ARBA" id="ARBA00022801"/>
    </source>
</evidence>
<dbReference type="EC" id="3.1.3.48" evidence="2"/>
<evidence type="ECO:0000313" key="8">
    <source>
        <dbReference type="EMBL" id="SHF75245.1"/>
    </source>
</evidence>
<dbReference type="PANTHER" id="PTHR11717">
    <property type="entry name" value="LOW MOLECULAR WEIGHT PROTEIN TYROSINE PHOSPHATASE"/>
    <property type="match status" value="1"/>
</dbReference>
<keyword evidence="4" id="KW-0904">Protein phosphatase</keyword>
<dbReference type="CDD" id="cd16343">
    <property type="entry name" value="LMWPTP"/>
    <property type="match status" value="1"/>
</dbReference>
<dbReference type="SMART" id="SM00226">
    <property type="entry name" value="LMWPc"/>
    <property type="match status" value="1"/>
</dbReference>
<dbReference type="InterPro" id="IPR023485">
    <property type="entry name" value="Ptyr_pPase"/>
</dbReference>
<proteinExistence type="inferred from homology"/>
<reference evidence="9" key="1">
    <citation type="submission" date="2016-11" db="EMBL/GenBank/DDBJ databases">
        <authorList>
            <person name="Varghese N."/>
            <person name="Submissions S."/>
        </authorList>
    </citation>
    <scope>NUCLEOTIDE SEQUENCE [LARGE SCALE GENOMIC DNA]</scope>
    <source>
        <strain evidence="9">DSM 21264</strain>
    </source>
</reference>
<evidence type="ECO:0000256" key="2">
    <source>
        <dbReference type="ARBA" id="ARBA00013064"/>
    </source>
</evidence>
<evidence type="ECO:0000313" key="9">
    <source>
        <dbReference type="Proteomes" id="UP000184159"/>
    </source>
</evidence>
<comment type="similarity">
    <text evidence="1">Belongs to the low molecular weight phosphotyrosine protein phosphatase family.</text>
</comment>
<dbReference type="Proteomes" id="UP000184159">
    <property type="component" value="Unassembled WGS sequence"/>
</dbReference>
<evidence type="ECO:0000256" key="6">
    <source>
        <dbReference type="PIRSR" id="PIRSR617867-1"/>
    </source>
</evidence>
<evidence type="ECO:0000256" key="5">
    <source>
        <dbReference type="ARBA" id="ARBA00051722"/>
    </source>
</evidence>
<dbReference type="InterPro" id="IPR050438">
    <property type="entry name" value="LMW_PTPase"/>
</dbReference>
<name>A0A1M5E7V2_VIBGA</name>
<keyword evidence="9" id="KW-1185">Reference proteome</keyword>
<organism evidence="8 9">
    <name type="scientific">Vibrio gazogenes DSM 21264 = NBRC 103151</name>
    <dbReference type="NCBI Taxonomy" id="1123492"/>
    <lineage>
        <taxon>Bacteria</taxon>
        <taxon>Pseudomonadati</taxon>
        <taxon>Pseudomonadota</taxon>
        <taxon>Gammaproteobacteria</taxon>
        <taxon>Vibrionales</taxon>
        <taxon>Vibrionaceae</taxon>
        <taxon>Vibrio</taxon>
    </lineage>
</organism>
<accession>A0A1M5E7V2</accession>
<dbReference type="PRINTS" id="PR00719">
    <property type="entry name" value="LMWPTPASE"/>
</dbReference>
<dbReference type="SUPFAM" id="SSF52788">
    <property type="entry name" value="Phosphotyrosine protein phosphatases I"/>
    <property type="match status" value="1"/>
</dbReference>
<dbReference type="Gene3D" id="3.40.50.2300">
    <property type="match status" value="1"/>
</dbReference>
<feature type="active site" evidence="6">
    <location>
        <position position="15"/>
    </location>
</feature>
<dbReference type="EMBL" id="FQUH01000016">
    <property type="protein sequence ID" value="SHF75245.1"/>
    <property type="molecule type" value="Genomic_DNA"/>
</dbReference>
<dbReference type="AlphaFoldDB" id="A0A1M5E7V2"/>
<dbReference type="PANTHER" id="PTHR11717:SF31">
    <property type="entry name" value="LOW MOLECULAR WEIGHT PROTEIN-TYROSINE-PHOSPHATASE ETP-RELATED"/>
    <property type="match status" value="1"/>
</dbReference>
<dbReference type="InterPro" id="IPR036196">
    <property type="entry name" value="Ptyr_pPase_sf"/>
</dbReference>
<dbReference type="GO" id="GO:0004725">
    <property type="term" value="F:protein tyrosine phosphatase activity"/>
    <property type="evidence" value="ECO:0007669"/>
    <property type="project" value="UniProtKB-EC"/>
</dbReference>
<keyword evidence="3" id="KW-0378">Hydrolase</keyword>
<feature type="active site" description="Nucleophile" evidence="6">
    <location>
        <position position="9"/>
    </location>
</feature>
<comment type="catalytic activity">
    <reaction evidence="5">
        <text>O-phospho-L-tyrosyl-[protein] + H2O = L-tyrosyl-[protein] + phosphate</text>
        <dbReference type="Rhea" id="RHEA:10684"/>
        <dbReference type="Rhea" id="RHEA-COMP:10136"/>
        <dbReference type="Rhea" id="RHEA-COMP:20101"/>
        <dbReference type="ChEBI" id="CHEBI:15377"/>
        <dbReference type="ChEBI" id="CHEBI:43474"/>
        <dbReference type="ChEBI" id="CHEBI:46858"/>
        <dbReference type="ChEBI" id="CHEBI:61978"/>
        <dbReference type="EC" id="3.1.3.48"/>
    </reaction>
</comment>
<sequence length="148" mass="16089">MFENILVICAGNICRSPYAAGRLQCLIPSHTVHSAGLLTENSGLIGASAAPEVQVIAHSLGIDLTAHQARQINTAMVDGCDLILAMNQNQIDMLSRMFPKARHKTMLFGHWIGVSQIDDPYQKSSAVFQQVYAVLDRAAQAWADKLGQ</sequence>
<feature type="active site" description="Proton donor" evidence="6">
    <location>
        <position position="119"/>
    </location>
</feature>
<evidence type="ECO:0000256" key="4">
    <source>
        <dbReference type="ARBA" id="ARBA00022912"/>
    </source>
</evidence>
<feature type="domain" description="Phosphotyrosine protein phosphatase I" evidence="7">
    <location>
        <begin position="3"/>
        <end position="145"/>
    </location>
</feature>
<evidence type="ECO:0000259" key="7">
    <source>
        <dbReference type="SMART" id="SM00226"/>
    </source>
</evidence>
<dbReference type="Pfam" id="PF01451">
    <property type="entry name" value="LMWPc"/>
    <property type="match status" value="1"/>
</dbReference>
<protein>
    <recommendedName>
        <fullName evidence="2">protein-tyrosine-phosphatase</fullName>
        <ecNumber evidence="2">3.1.3.48</ecNumber>
    </recommendedName>
</protein>